<dbReference type="InterPro" id="IPR015943">
    <property type="entry name" value="WD40/YVTN_repeat-like_dom_sf"/>
</dbReference>
<feature type="signal peptide" evidence="1">
    <location>
        <begin position="1"/>
        <end position="19"/>
    </location>
</feature>
<dbReference type="GeneID" id="78295851"/>
<evidence type="ECO:0000256" key="1">
    <source>
        <dbReference type="SAM" id="SignalP"/>
    </source>
</evidence>
<protein>
    <submittedName>
        <fullName evidence="2">Uncharacterized protein</fullName>
    </submittedName>
</protein>
<keyword evidence="3" id="KW-1185">Reference proteome</keyword>
<name>A0A2U1ATT1_9BACT</name>
<dbReference type="Gene3D" id="2.130.10.10">
    <property type="entry name" value="YVTN repeat-like/Quinoprotein amine dehydrogenase"/>
    <property type="match status" value="1"/>
</dbReference>
<evidence type="ECO:0000313" key="3">
    <source>
        <dbReference type="Proteomes" id="UP000245959"/>
    </source>
</evidence>
<feature type="chain" id="PRO_5015600873" evidence="1">
    <location>
        <begin position="20"/>
        <end position="1396"/>
    </location>
</feature>
<dbReference type="Proteomes" id="UP000245959">
    <property type="component" value="Unassembled WGS sequence"/>
</dbReference>
<proteinExistence type="predicted"/>
<dbReference type="PROSITE" id="PS51257">
    <property type="entry name" value="PROKAR_LIPOPROTEIN"/>
    <property type="match status" value="1"/>
</dbReference>
<accession>A0A2U1ATT1</accession>
<dbReference type="InterPro" id="IPR011047">
    <property type="entry name" value="Quinoprotein_ADH-like_sf"/>
</dbReference>
<comment type="caution">
    <text evidence="2">The sequence shown here is derived from an EMBL/GenBank/DDBJ whole genome shotgun (WGS) entry which is preliminary data.</text>
</comment>
<dbReference type="EMBL" id="QEKH01000019">
    <property type="protein sequence ID" value="PVY39793.1"/>
    <property type="molecule type" value="Genomic_DNA"/>
</dbReference>
<sequence>MNALRTILPALFLGLGCIAAPETVFQDDFSKFADGLPAGWRKYETGKAGTITPEKLPGGKTAVRFAVTDPAQSLGLTRQFPAQGGKYYRATLDCSVPPGGSRKGAYLQIRFYPYSVKGFGNSAYLRQLPLADYDPDSIPTDVTLKAPEGTTHAACFIITAGGAPQLLLNSFELQQSDTPFAPRKLDPMKVPGILEIQPRDLCLETDLASAVIVAPAAPEYRELAERAARAVEAKTGTRPEIRPDDFACGDRLSRHLVTIGSRDVNRTVSNLYNRFYTFLDGKYPGKGGRVVRSLHNPFGDGHNVITVGGSDFDGDRAAVERFAELTAQTPSGKFGWLADLKLGDGLTPPADAKDAQVWDDYGWSLVSKNLSLFYMTDDPKYAKEFLRLAFPDEKAADELNRLDGEFTYANLKNPLGEPYHYNATMLIPHWDLVEESPVFSDADRLRVTRKFYEQLNRRRQNGDKGIYKLYERTDTPVQLPDRHWISEALTVYVAARYFDKYYPSRDGRDGLEAARRMFKTLDRYAAMTVGSLFWYNSFLRPAFDYAVLDGGLKYVGSPVIGRYVEALTLLADRTPHDWSQKFSGLRLLLLCGYLTQNQAPVELAELRTGFDTEVFRLGQSYWPAKKFERNYFSDTDGKWRAAGFDPAGMPEWDPPFDKSKVVEWMSFRRHGARGEDFALIDAKYESGRNAFHNFALVSLYLRGLPLLRGYHNQLHVYRDGLGDPAIAKFTEVLDSGRTGKTAFVRGRLAKFNGHDWERTLLIRENGFLIELDAVTPLADTAASQLIAHFETPRGTVMKPAPGAAEFQLQPPAGEAWTVACSLPAELSRTPIAGGANLDTAGVASRFTLIRPGKQAEAIRFASLLRPGAPEPGRPAAAQQGGRIALRLPHEALLELLPGSGFRLEEPQSRFGFRVTELPGVFTSTAPVTAECDLMTGTLALAAPAAATVTFSDGRTVRLAAGEETAVEVKAAPLPALTEQTAAIFAARREADAAGTVELPALKPVWELNPGVFISVHCKLELDGVPHLAVATGDRVLLIGYDGGIRQEFRCSATVGALCYWPEKQLLLAGSIDEKLRAFTLDGRQVWEFTSRMPDGVKHERMWWAKGEMPGVCAVTVAELIPGKPLIFVGGAGTLEILDENGKLLKRRFQEWGTFEGFTPLPAHGKEPASLLSWGFMVGHPTVYCYTAGLQRGTLDLCFAKDGTFMGSFGFGFIGRNNLRVARLEPGQPERLVGDFNGSVNRVMVWDLDGRVLHEADLGFGIRAFGGIPYAQTMLRNTNVRGLELPDFDGDGVKSIAVAFQRRFVTAFDPQLRSRFFCPLPEEPLLLALVPGAKGDRLAVAGFDGGVYLIDGSGRLTARARIEGRPTLLASDGRTLTVGTDAGVLRGFALPDSTAEK</sequence>
<dbReference type="RefSeq" id="WP_116884560.1">
    <property type="nucleotide sequence ID" value="NZ_CABMMC010000007.1"/>
</dbReference>
<dbReference type="SUPFAM" id="SSF50998">
    <property type="entry name" value="Quinoprotein alcohol dehydrogenase-like"/>
    <property type="match status" value="1"/>
</dbReference>
<keyword evidence="1" id="KW-0732">Signal</keyword>
<gene>
    <name evidence="2" type="ORF">C8D82_11934</name>
</gene>
<reference evidence="2 3" key="1">
    <citation type="submission" date="2018-04" db="EMBL/GenBank/DDBJ databases">
        <title>Genomic Encyclopedia of Type Strains, Phase IV (KMG-IV): sequencing the most valuable type-strain genomes for metagenomic binning, comparative biology and taxonomic classification.</title>
        <authorList>
            <person name="Goeker M."/>
        </authorList>
    </citation>
    <scope>NUCLEOTIDE SEQUENCE [LARGE SCALE GENOMIC DNA]</scope>
    <source>
        <strain evidence="2 3">DSM 14823</strain>
    </source>
</reference>
<evidence type="ECO:0000313" key="2">
    <source>
        <dbReference type="EMBL" id="PVY39793.1"/>
    </source>
</evidence>
<organism evidence="2 3">
    <name type="scientific">Victivallis vadensis</name>
    <dbReference type="NCBI Taxonomy" id="172901"/>
    <lineage>
        <taxon>Bacteria</taxon>
        <taxon>Pseudomonadati</taxon>
        <taxon>Lentisphaerota</taxon>
        <taxon>Lentisphaeria</taxon>
        <taxon>Victivallales</taxon>
        <taxon>Victivallaceae</taxon>
        <taxon>Victivallis</taxon>
    </lineage>
</organism>